<name>A0ABD0NTT9_CIRMR</name>
<feature type="non-terminal residue" evidence="1">
    <location>
        <position position="1"/>
    </location>
</feature>
<organism evidence="1 2">
    <name type="scientific">Cirrhinus mrigala</name>
    <name type="common">Mrigala</name>
    <dbReference type="NCBI Taxonomy" id="683832"/>
    <lineage>
        <taxon>Eukaryota</taxon>
        <taxon>Metazoa</taxon>
        <taxon>Chordata</taxon>
        <taxon>Craniata</taxon>
        <taxon>Vertebrata</taxon>
        <taxon>Euteleostomi</taxon>
        <taxon>Actinopterygii</taxon>
        <taxon>Neopterygii</taxon>
        <taxon>Teleostei</taxon>
        <taxon>Ostariophysi</taxon>
        <taxon>Cypriniformes</taxon>
        <taxon>Cyprinidae</taxon>
        <taxon>Labeoninae</taxon>
        <taxon>Labeonini</taxon>
        <taxon>Cirrhinus</taxon>
    </lineage>
</organism>
<dbReference type="Gene3D" id="3.60.10.10">
    <property type="entry name" value="Endonuclease/exonuclease/phosphatase"/>
    <property type="match status" value="1"/>
</dbReference>
<evidence type="ECO:0000313" key="2">
    <source>
        <dbReference type="Proteomes" id="UP001529510"/>
    </source>
</evidence>
<dbReference type="InterPro" id="IPR036691">
    <property type="entry name" value="Endo/exonu/phosph_ase_sf"/>
</dbReference>
<gene>
    <name evidence="1" type="ORF">M9458_040663</name>
</gene>
<protein>
    <submittedName>
        <fullName evidence="1">Uncharacterized protein</fullName>
    </submittedName>
</protein>
<evidence type="ECO:0000313" key="1">
    <source>
        <dbReference type="EMBL" id="KAL0164910.1"/>
    </source>
</evidence>
<proteinExistence type="predicted"/>
<dbReference type="Proteomes" id="UP001529510">
    <property type="component" value="Unassembled WGS sequence"/>
</dbReference>
<reference evidence="1 2" key="1">
    <citation type="submission" date="2024-05" db="EMBL/GenBank/DDBJ databases">
        <title>Genome sequencing and assembly of Indian major carp, Cirrhinus mrigala (Hamilton, 1822).</title>
        <authorList>
            <person name="Mohindra V."/>
            <person name="Chowdhury L.M."/>
            <person name="Lal K."/>
            <person name="Jena J.K."/>
        </authorList>
    </citation>
    <scope>NUCLEOTIDE SEQUENCE [LARGE SCALE GENOMIC DNA]</scope>
    <source>
        <strain evidence="1">CM1030</strain>
        <tissue evidence="1">Blood</tissue>
    </source>
</reference>
<dbReference type="EMBL" id="JAMKFB020000020">
    <property type="protein sequence ID" value="KAL0164910.1"/>
    <property type="molecule type" value="Genomic_DNA"/>
</dbReference>
<sequence>CSVPPEKGLQLLGRLGLVGEDELQKVNGLPNQHNSSDHLPLLTRFRLHPRADG</sequence>
<comment type="caution">
    <text evidence="1">The sequence shown here is derived from an EMBL/GenBank/DDBJ whole genome shotgun (WGS) entry which is preliminary data.</text>
</comment>
<dbReference type="AlphaFoldDB" id="A0ABD0NTT9"/>
<accession>A0ABD0NTT9</accession>
<keyword evidence="2" id="KW-1185">Reference proteome</keyword>